<proteinExistence type="predicted"/>
<protein>
    <submittedName>
        <fullName evidence="3">Uncharacterized protein</fullName>
    </submittedName>
</protein>
<sequence>MTGINFSISSSSCSGSCGGGGPSSTQDVDVQHGWMVLVGGTGGGGVIWHQHGPVLRHWNGFNNGLPTWHA</sequence>
<evidence type="ECO:0000313" key="3">
    <source>
        <dbReference type="WBParaSite" id="MhA1_Contig147.frz3.gene81"/>
    </source>
</evidence>
<evidence type="ECO:0000256" key="1">
    <source>
        <dbReference type="SAM" id="MobiDB-lite"/>
    </source>
</evidence>
<dbReference type="WBParaSite" id="MhA1_Contig147.frz3.gene81">
    <property type="protein sequence ID" value="MhA1_Contig147.frz3.gene81"/>
    <property type="gene ID" value="MhA1_Contig147.frz3.gene81"/>
</dbReference>
<evidence type="ECO:0000313" key="2">
    <source>
        <dbReference type="Proteomes" id="UP000095281"/>
    </source>
</evidence>
<accession>A0A1I8B7G7</accession>
<reference evidence="3" key="1">
    <citation type="submission" date="2016-11" db="UniProtKB">
        <authorList>
            <consortium name="WormBaseParasite"/>
        </authorList>
    </citation>
    <scope>IDENTIFICATION</scope>
</reference>
<organism evidence="2 3">
    <name type="scientific">Meloidogyne hapla</name>
    <name type="common">Root-knot nematode worm</name>
    <dbReference type="NCBI Taxonomy" id="6305"/>
    <lineage>
        <taxon>Eukaryota</taxon>
        <taxon>Metazoa</taxon>
        <taxon>Ecdysozoa</taxon>
        <taxon>Nematoda</taxon>
        <taxon>Chromadorea</taxon>
        <taxon>Rhabditida</taxon>
        <taxon>Tylenchina</taxon>
        <taxon>Tylenchomorpha</taxon>
        <taxon>Tylenchoidea</taxon>
        <taxon>Meloidogynidae</taxon>
        <taxon>Meloidogyninae</taxon>
        <taxon>Meloidogyne</taxon>
    </lineage>
</organism>
<feature type="region of interest" description="Disordered" evidence="1">
    <location>
        <begin position="1"/>
        <end position="26"/>
    </location>
</feature>
<name>A0A1I8B7G7_MELHA</name>
<dbReference type="AlphaFoldDB" id="A0A1I8B7G7"/>
<keyword evidence="2" id="KW-1185">Reference proteome</keyword>
<dbReference type="Proteomes" id="UP000095281">
    <property type="component" value="Unplaced"/>
</dbReference>